<accession>A0A1I7Y047</accession>
<reference evidence="2" key="1">
    <citation type="submission" date="2016-11" db="UniProtKB">
        <authorList>
            <consortium name="WormBaseParasite"/>
        </authorList>
    </citation>
    <scope>IDENTIFICATION</scope>
</reference>
<proteinExistence type="predicted"/>
<evidence type="ECO:0000313" key="1">
    <source>
        <dbReference type="Proteomes" id="UP000095287"/>
    </source>
</evidence>
<organism evidence="1 2">
    <name type="scientific">Steinernema glaseri</name>
    <dbReference type="NCBI Taxonomy" id="37863"/>
    <lineage>
        <taxon>Eukaryota</taxon>
        <taxon>Metazoa</taxon>
        <taxon>Ecdysozoa</taxon>
        <taxon>Nematoda</taxon>
        <taxon>Chromadorea</taxon>
        <taxon>Rhabditida</taxon>
        <taxon>Tylenchina</taxon>
        <taxon>Panagrolaimomorpha</taxon>
        <taxon>Strongyloidoidea</taxon>
        <taxon>Steinernematidae</taxon>
        <taxon>Steinernema</taxon>
    </lineage>
</organism>
<dbReference type="AlphaFoldDB" id="A0A1I7Y047"/>
<name>A0A1I7Y047_9BILA</name>
<keyword evidence="1" id="KW-1185">Reference proteome</keyword>
<dbReference type="WBParaSite" id="L893_g11233.t1">
    <property type="protein sequence ID" value="L893_g11233.t1"/>
    <property type="gene ID" value="L893_g11233"/>
</dbReference>
<evidence type="ECO:0000313" key="2">
    <source>
        <dbReference type="WBParaSite" id="L893_g11233.t1"/>
    </source>
</evidence>
<sequence>MSIRDSTASSLFLGFPPSLERKLLWLKERGHANTDTQTAPSKRFEVQIGHRVETISGRGKTPRLHLSLSKVQHPLSVVFEWSFSPGALIESPCSEKKIA</sequence>
<protein>
    <submittedName>
        <fullName evidence="2">Uncharacterized protein</fullName>
    </submittedName>
</protein>
<dbReference type="Proteomes" id="UP000095287">
    <property type="component" value="Unplaced"/>
</dbReference>